<evidence type="ECO:0000256" key="2">
    <source>
        <dbReference type="ARBA" id="ARBA00022679"/>
    </source>
</evidence>
<evidence type="ECO:0000256" key="4">
    <source>
        <dbReference type="PROSITE-ProRule" id="PRU01024"/>
    </source>
</evidence>
<dbReference type="PROSITE" id="PS51687">
    <property type="entry name" value="SAM_MT_RNA_M5U"/>
    <property type="match status" value="1"/>
</dbReference>
<dbReference type="PANTHER" id="PTHR11061:SF30">
    <property type="entry name" value="TRNA (URACIL(54)-C(5))-METHYLTRANSFERASE"/>
    <property type="match status" value="1"/>
</dbReference>
<dbReference type="Pfam" id="PF05958">
    <property type="entry name" value="tRNA_U5-meth_tr"/>
    <property type="match status" value="1"/>
</dbReference>
<comment type="similarity">
    <text evidence="4">Belongs to the class I-like SAM-binding methyltransferase superfamily. RNA M5U methyltransferase family.</text>
</comment>
<dbReference type="Proteomes" id="UP000636755">
    <property type="component" value="Unassembled WGS sequence"/>
</dbReference>
<keyword evidence="2 4" id="KW-0808">Transferase</keyword>
<dbReference type="EMBL" id="JACOPS010000001">
    <property type="protein sequence ID" value="MBC5727110.1"/>
    <property type="molecule type" value="Genomic_DNA"/>
</dbReference>
<reference evidence="7 8" key="1">
    <citation type="submission" date="2020-08" db="EMBL/GenBank/DDBJ databases">
        <title>Genome public.</title>
        <authorList>
            <person name="Liu C."/>
            <person name="Sun Q."/>
        </authorList>
    </citation>
    <scope>NUCLEOTIDE SEQUENCE [LARGE SCALE GENOMIC DNA]</scope>
    <source>
        <strain evidence="7 8">NSJ-71</strain>
    </source>
</reference>
<evidence type="ECO:0000259" key="6">
    <source>
        <dbReference type="PROSITE" id="PS50926"/>
    </source>
</evidence>
<dbReference type="PROSITE" id="PS50926">
    <property type="entry name" value="TRAM"/>
    <property type="match status" value="1"/>
</dbReference>
<accession>A0ABR7HI06</accession>
<dbReference type="RefSeq" id="WP_186934518.1">
    <property type="nucleotide sequence ID" value="NZ_JACOPS010000001.1"/>
</dbReference>
<keyword evidence="1 4" id="KW-0489">Methyltransferase</keyword>
<dbReference type="PROSITE" id="PS01230">
    <property type="entry name" value="TRMA_1"/>
    <property type="match status" value="1"/>
</dbReference>
<dbReference type="InterPro" id="IPR030390">
    <property type="entry name" value="MeTrfase_TrmA_AS"/>
</dbReference>
<protein>
    <submittedName>
        <fullName evidence="7">23S rRNA (Uracil(1939)-C(5))-methyltransferase RlmD</fullName>
        <ecNumber evidence="7">2.1.1.190</ecNumber>
    </submittedName>
</protein>
<dbReference type="InterPro" id="IPR002792">
    <property type="entry name" value="TRAM_dom"/>
</dbReference>
<dbReference type="GO" id="GO:0032259">
    <property type="term" value="P:methylation"/>
    <property type="evidence" value="ECO:0007669"/>
    <property type="project" value="UniProtKB-KW"/>
</dbReference>
<feature type="binding site" evidence="4">
    <location>
        <position position="286"/>
    </location>
    <ligand>
        <name>S-adenosyl-L-methionine</name>
        <dbReference type="ChEBI" id="CHEBI:59789"/>
    </ligand>
</feature>
<comment type="caution">
    <text evidence="7">The sequence shown here is derived from an EMBL/GenBank/DDBJ whole genome shotgun (WGS) entry which is preliminary data.</text>
</comment>
<dbReference type="PANTHER" id="PTHR11061">
    <property type="entry name" value="RNA M5U METHYLTRANSFERASE"/>
    <property type="match status" value="1"/>
</dbReference>
<evidence type="ECO:0000256" key="5">
    <source>
        <dbReference type="PROSITE-ProRule" id="PRU10015"/>
    </source>
</evidence>
<dbReference type="EC" id="2.1.1.190" evidence="7"/>
<evidence type="ECO:0000256" key="1">
    <source>
        <dbReference type="ARBA" id="ARBA00022603"/>
    </source>
</evidence>
<dbReference type="InterPro" id="IPR010280">
    <property type="entry name" value="U5_MeTrfase_fam"/>
</dbReference>
<feature type="domain" description="TRAM" evidence="6">
    <location>
        <begin position="2"/>
        <end position="61"/>
    </location>
</feature>
<evidence type="ECO:0000256" key="3">
    <source>
        <dbReference type="ARBA" id="ARBA00022691"/>
    </source>
</evidence>
<proteinExistence type="inferred from homology"/>
<keyword evidence="3 4" id="KW-0949">S-adenosyl-L-methionine</keyword>
<feature type="binding site" evidence="4">
    <location>
        <position position="315"/>
    </location>
    <ligand>
        <name>S-adenosyl-L-methionine</name>
        <dbReference type="ChEBI" id="CHEBI:59789"/>
    </ligand>
</feature>
<feature type="binding site" evidence="4">
    <location>
        <position position="336"/>
    </location>
    <ligand>
        <name>S-adenosyl-L-methionine</name>
        <dbReference type="ChEBI" id="CHEBI:59789"/>
    </ligand>
</feature>
<dbReference type="Gene3D" id="2.40.50.1070">
    <property type="match status" value="1"/>
</dbReference>
<dbReference type="Pfam" id="PF01938">
    <property type="entry name" value="TRAM"/>
    <property type="match status" value="1"/>
</dbReference>
<evidence type="ECO:0000313" key="8">
    <source>
        <dbReference type="Proteomes" id="UP000636755"/>
    </source>
</evidence>
<name>A0ABR7HI06_9FIRM</name>
<dbReference type="NCBIfam" id="TIGR00479">
    <property type="entry name" value="rumA"/>
    <property type="match status" value="1"/>
</dbReference>
<evidence type="ECO:0000313" key="7">
    <source>
        <dbReference type="EMBL" id="MBC5727110.1"/>
    </source>
</evidence>
<dbReference type="CDD" id="cd02440">
    <property type="entry name" value="AdoMet_MTases"/>
    <property type="match status" value="1"/>
</dbReference>
<feature type="binding site" evidence="4">
    <location>
        <position position="384"/>
    </location>
    <ligand>
        <name>S-adenosyl-L-methionine</name>
        <dbReference type="ChEBI" id="CHEBI:59789"/>
    </ligand>
</feature>
<keyword evidence="8" id="KW-1185">Reference proteome</keyword>
<dbReference type="Gene3D" id="3.40.50.150">
    <property type="entry name" value="Vaccinia Virus protein VP39"/>
    <property type="match status" value="1"/>
</dbReference>
<dbReference type="SUPFAM" id="SSF50249">
    <property type="entry name" value="Nucleic acid-binding proteins"/>
    <property type="match status" value="1"/>
</dbReference>
<sequence length="456" mass="50725">MNLVKNDIIKLNITSATAEGSGVGKTEDGIAVFVPLSAVGDELEVRILKTKKTYAFGKIENIITPSSARIEADCPQFSKCGGCTWRHISYEEELKIKSMRVYDAVTRIGGIKDFEFKDIISCERPDRYRNKAQFPIGRAKDGSAVFGFYSFHTHRIIPCDDCLLQPEAFNSVIEITKRFIDKTNADIYDETTGKGRLRHLYMRLGEITDELMVCYVVNGNGLKQEDELVRMLKDGLPNLKSVIINSNREKTNVVLGKKNRVAYGSDHITDVLCGLKFKISPFSFWQVNRAQAEKLYSKAKEYANLQNEEILLDLYCGTGTIGLTMAENCKTLVGAEIVEDAIKNANENAKANGIENARFICADASKAAAQLKAEGLQPDVVVLDPPRKGCGEDVILTVAQMSPKRVVYVSCDPATLARDLEIFESNGYKTKEVTPCDMFPRTAHVETVCLLSRKDK</sequence>
<dbReference type="InterPro" id="IPR012340">
    <property type="entry name" value="NA-bd_OB-fold"/>
</dbReference>
<feature type="active site" evidence="5">
    <location>
        <position position="411"/>
    </location>
</feature>
<gene>
    <name evidence="7" type="primary">rlmD</name>
    <name evidence="7" type="ORF">H8R91_00935</name>
</gene>
<organism evidence="7 8">
    <name type="scientific">Ruminococcus intestinalis</name>
    <dbReference type="NCBI Taxonomy" id="2763066"/>
    <lineage>
        <taxon>Bacteria</taxon>
        <taxon>Bacillati</taxon>
        <taxon>Bacillota</taxon>
        <taxon>Clostridia</taxon>
        <taxon>Eubacteriales</taxon>
        <taxon>Oscillospiraceae</taxon>
        <taxon>Ruminococcus</taxon>
    </lineage>
</organism>
<dbReference type="InterPro" id="IPR029063">
    <property type="entry name" value="SAM-dependent_MTases_sf"/>
</dbReference>
<feature type="active site" description="Nucleophile" evidence="4">
    <location>
        <position position="411"/>
    </location>
</feature>
<dbReference type="Gene3D" id="2.40.50.140">
    <property type="entry name" value="Nucleic acid-binding proteins"/>
    <property type="match status" value="1"/>
</dbReference>
<dbReference type="SUPFAM" id="SSF53335">
    <property type="entry name" value="S-adenosyl-L-methionine-dependent methyltransferases"/>
    <property type="match status" value="1"/>
</dbReference>
<dbReference type="GO" id="GO:0008168">
    <property type="term" value="F:methyltransferase activity"/>
    <property type="evidence" value="ECO:0007669"/>
    <property type="project" value="UniProtKB-KW"/>
</dbReference>